<organism evidence="1 2">
    <name type="scientific">Mycolicibacterium fluoranthenivorans</name>
    <dbReference type="NCBI Taxonomy" id="258505"/>
    <lineage>
        <taxon>Bacteria</taxon>
        <taxon>Bacillati</taxon>
        <taxon>Actinomycetota</taxon>
        <taxon>Actinomycetes</taxon>
        <taxon>Mycobacteriales</taxon>
        <taxon>Mycobacteriaceae</taxon>
        <taxon>Mycolicibacterium</taxon>
    </lineage>
</organism>
<name>A0A7G8P6K3_9MYCO</name>
<reference evidence="1 2" key="1">
    <citation type="submission" date="2020-07" db="EMBL/GenBank/DDBJ databases">
        <title>Draft genome sequence of four isobutane-metabolizing strains capable of cometabolically degrading diverse ether contaminants.</title>
        <authorList>
            <person name="Chen W."/>
            <person name="Faulkner N."/>
            <person name="Smith C."/>
            <person name="Hyman M."/>
        </authorList>
    </citation>
    <scope>NUCLEOTIDE SEQUENCE [LARGE SCALE GENOMIC DNA]</scope>
    <source>
        <strain evidence="1 2">2A</strain>
        <plasmid evidence="1 2">unnamed2</plasmid>
    </source>
</reference>
<proteinExistence type="predicted"/>
<protein>
    <recommendedName>
        <fullName evidence="3">YbaB/EbfC family nucleoid-associated protein</fullName>
    </recommendedName>
</protein>
<dbReference type="AlphaFoldDB" id="A0A7G8P6K3"/>
<evidence type="ECO:0008006" key="3">
    <source>
        <dbReference type="Google" id="ProtNLM"/>
    </source>
</evidence>
<sequence>MDIPLHPKVVTEIARGREFLDRIRSARRTIAGLRVTVPCPDGDNEIVLAGDGMVVDANFAADVFDRYPGEELGELLLAMSAEGFAEVSTKVTAEVAGVLEVQ</sequence>
<dbReference type="RefSeq" id="WP_187095121.1">
    <property type="nucleotide sequence ID" value="NZ_CP059893.1"/>
</dbReference>
<evidence type="ECO:0000313" key="1">
    <source>
        <dbReference type="EMBL" id="QNJ89969.1"/>
    </source>
</evidence>
<geneLocation type="plasmid" evidence="1 2">
    <name>unnamed2</name>
</geneLocation>
<dbReference type="EMBL" id="CP059893">
    <property type="protein sequence ID" value="QNJ89969.1"/>
    <property type="molecule type" value="Genomic_DNA"/>
</dbReference>
<keyword evidence="1" id="KW-0614">Plasmid</keyword>
<dbReference type="KEGG" id="mflu:HZU40_00480"/>
<dbReference type="Proteomes" id="UP000515498">
    <property type="component" value="Plasmid unnamed2"/>
</dbReference>
<evidence type="ECO:0000313" key="2">
    <source>
        <dbReference type="Proteomes" id="UP000515498"/>
    </source>
</evidence>
<gene>
    <name evidence="1" type="ORF">HZU40_00480</name>
</gene>
<accession>A0A7G8P6K3</accession>